<accession>A0AAF1BMG7</accession>
<name>A0AAF1BMG7_9STAP</name>
<organism evidence="3 4">
    <name type="scientific">Nosocomiicoccus massiliensis</name>
    <dbReference type="NCBI Taxonomy" id="1232430"/>
    <lineage>
        <taxon>Bacteria</taxon>
        <taxon>Bacillati</taxon>
        <taxon>Bacillota</taxon>
        <taxon>Bacilli</taxon>
        <taxon>Bacillales</taxon>
        <taxon>Staphylococcaceae</taxon>
        <taxon>Nosocomiicoccus</taxon>
    </lineage>
</organism>
<proteinExistence type="predicted"/>
<feature type="chain" id="PRO_5042025959" description="WxL domain-containing protein" evidence="2">
    <location>
        <begin position="23"/>
        <end position="921"/>
    </location>
</feature>
<dbReference type="RefSeq" id="WP_317846563.1">
    <property type="nucleotide sequence ID" value="NZ_CP136964.1"/>
</dbReference>
<keyword evidence="4" id="KW-1185">Reference proteome</keyword>
<feature type="compositionally biased region" description="Acidic residues" evidence="1">
    <location>
        <begin position="144"/>
        <end position="164"/>
    </location>
</feature>
<feature type="compositionally biased region" description="Basic and acidic residues" evidence="1">
    <location>
        <begin position="207"/>
        <end position="217"/>
    </location>
</feature>
<feature type="region of interest" description="Disordered" evidence="1">
    <location>
        <begin position="113"/>
        <end position="223"/>
    </location>
</feature>
<reference evidence="4" key="1">
    <citation type="submission" date="2017-09" db="EMBL/GenBank/DDBJ databases">
        <title>Bacterial strain isolated from the female urinary microbiota.</title>
        <authorList>
            <person name="Thomas-White K."/>
            <person name="Kumar N."/>
            <person name="Forster S."/>
            <person name="Putonti C."/>
            <person name="Lawley T."/>
            <person name="Wolfe A.J."/>
        </authorList>
    </citation>
    <scope>NUCLEOTIDE SEQUENCE [LARGE SCALE GENOMIC DNA]</scope>
    <source>
        <strain evidence="4">UMB0959</strain>
    </source>
</reference>
<evidence type="ECO:0008006" key="5">
    <source>
        <dbReference type="Google" id="ProtNLM"/>
    </source>
</evidence>
<feature type="compositionally biased region" description="Basic and acidic residues" evidence="1">
    <location>
        <begin position="177"/>
        <end position="199"/>
    </location>
</feature>
<dbReference type="AlphaFoldDB" id="A0AAF1BMG7"/>
<feature type="signal peptide" evidence="2">
    <location>
        <begin position="1"/>
        <end position="22"/>
    </location>
</feature>
<evidence type="ECO:0000256" key="2">
    <source>
        <dbReference type="SAM" id="SignalP"/>
    </source>
</evidence>
<sequence length="921" mass="103216">MQKFLNIIICLLILAPAPIANAEEFGTSSCNVNYSVNVKEKNIIEGNGNQAQEVELYVNDNFIGQTTVDNNNKFKFQLNDELTDQDKVKVISEDNTINLTFKEDSENKKDFEGTYQCTKKEEETSSEDNSEKVTEEKESKDIEESTTEESEEIEEAAEDEEDVEKEPAEEKETSEENFEKETDEKEEASKETSDEETKMRATSLNEEEPKPKEEPKTRFSGKCPTAEEYMTANSNYMGNAIENTIRGEVRCVETPRELEAAMSDNKVEVIILKKDIEGTKSTDIKSNYNQKILDGNGYALSNTSSFTNSDISEFIIKDFKYLHKPRTATATAYMFNSKVENGDIRVINSNYNPNFSRSDYFFAYGSPSNIHFYGNVNINMDFGVLSFALDFSSYIVHNNADVSINGAYGGIALHTENNSPHAIHLKNGSTLNITAERSGIYSDKYYNPNTILVDKGATLGITSKNYRGIDIKQRRTISKIDVNGGNFNLKSTNSGVYFDAEALELNVKNTGKFTIDSTNRKAMITSSKIDINVDGASEMNLKSYEPTIEARSGGSLNLNVRNQSKVNIESTANSVINTRGNDNINVNRSSLIASGAGTFSSTSTLVNFNIIYPELVDSKGNSQLFSGQTNFDVQNSKIQGFKELNNTPSYQTPSVTGTFKFNRDTTTASNSITNSYKNFNSNFKQTLKRMVFKGSFGDVEHVDVYDTDREVKVTMTDVSSQPFKLTMRNITTGESFESLENKNGGKFTFKIPDRKLNKGDKIEFCLTHNDANQNYDECLYDTIVKGNRLEIINVNDIVFEDTSIDNNPNKVIHRKNDTHDVTVYNSKESNFNLSVHSEGPLKNIQNASELNDALYLVQNGQFKSIESEEQMIGTHNDVKPDNDNYKFTFGKDEGILIRTNPINATIGEYKATLVWTLTDGP</sequence>
<gene>
    <name evidence="3" type="ORF">CJ229_008020</name>
</gene>
<feature type="compositionally biased region" description="Basic and acidic residues" evidence="1">
    <location>
        <begin position="113"/>
        <end position="143"/>
    </location>
</feature>
<evidence type="ECO:0000256" key="1">
    <source>
        <dbReference type="SAM" id="MobiDB-lite"/>
    </source>
</evidence>
<dbReference type="EMBL" id="CP136964">
    <property type="protein sequence ID" value="WOS96019.1"/>
    <property type="molecule type" value="Genomic_DNA"/>
</dbReference>
<protein>
    <recommendedName>
        <fullName evidence="5">WxL domain-containing protein</fullName>
    </recommendedName>
</protein>
<dbReference type="KEGG" id="nmy:CJ229_008020"/>
<evidence type="ECO:0000313" key="4">
    <source>
        <dbReference type="Proteomes" id="UP000243626"/>
    </source>
</evidence>
<evidence type="ECO:0000313" key="3">
    <source>
        <dbReference type="EMBL" id="WOS96019.1"/>
    </source>
</evidence>
<keyword evidence="2" id="KW-0732">Signal</keyword>
<reference evidence="3 4" key="2">
    <citation type="submission" date="2023-10" db="EMBL/GenBank/DDBJ databases">
        <authorList>
            <person name="Choi B."/>
        </authorList>
    </citation>
    <scope>NUCLEOTIDE SEQUENCE [LARGE SCALE GENOMIC DNA]</scope>
    <source>
        <strain evidence="3 4">UMB0959</strain>
    </source>
</reference>
<dbReference type="Proteomes" id="UP000243626">
    <property type="component" value="Chromosome"/>
</dbReference>